<evidence type="ECO:0000313" key="1">
    <source>
        <dbReference type="EMBL" id="SHK75387.1"/>
    </source>
</evidence>
<dbReference type="EMBL" id="FRAW01000016">
    <property type="protein sequence ID" value="SHK75387.1"/>
    <property type="molecule type" value="Genomic_DNA"/>
</dbReference>
<sequence>MFFPKKDLGMIKSGIFILSVLMLLASNAFAARLHFTLNFQEHLVCAYDQKAQDYCKSDEPADSSGGVLSAVVTEDSVATFIWGPYEYQFIVDSIENAIGRDGKAFLVISGFTQNSVFKFIMSSKYATLINEGKWLTIFSAGNKQGGNSYFLDYRVNSCAKCMYDSVLQKYEKCDFDDYSQTYMSSIKFQFRRDSLYVKYWPNLPEVKVSNVYDNNPEIIVGKNLRGERVSIVIGGDYFNVILPEKIKYSYGEPYGDENAGFSVVGSAVAVSKNILITNAHVVNLVSRLRLYLDGKRLETSSVDVVAVFPTSLLDLAIIRVEGVHLNACPIATNEPNLGSDVLVYGYPMIDVQGEDLKVTKGIVSGKNGYRGDRATFQIDAAVQEGNSGGPIVSNGKIIGLATSTLNFDGVQNVNFGIKANKIIHLLKFEDVTPKSTTNDFSKCTYMLVGQ</sequence>
<dbReference type="Pfam" id="PF13365">
    <property type="entry name" value="Trypsin_2"/>
    <property type="match status" value="1"/>
</dbReference>
<organism evidence="1 2">
    <name type="scientific">Fibrobacter intestinalis</name>
    <dbReference type="NCBI Taxonomy" id="28122"/>
    <lineage>
        <taxon>Bacteria</taxon>
        <taxon>Pseudomonadati</taxon>
        <taxon>Fibrobacterota</taxon>
        <taxon>Fibrobacteria</taxon>
        <taxon>Fibrobacterales</taxon>
        <taxon>Fibrobacteraceae</taxon>
        <taxon>Fibrobacter</taxon>
    </lineage>
</organism>
<proteinExistence type="predicted"/>
<dbReference type="Gene3D" id="2.40.10.120">
    <property type="match status" value="1"/>
</dbReference>
<accession>A0A1M6V1J8</accession>
<dbReference type="Proteomes" id="UP000184275">
    <property type="component" value="Unassembled WGS sequence"/>
</dbReference>
<dbReference type="SUPFAM" id="SSF50494">
    <property type="entry name" value="Trypsin-like serine proteases"/>
    <property type="match status" value="1"/>
</dbReference>
<dbReference type="AlphaFoldDB" id="A0A1M6V1J8"/>
<dbReference type="PANTHER" id="PTHR43019">
    <property type="entry name" value="SERINE ENDOPROTEASE DEGS"/>
    <property type="match status" value="1"/>
</dbReference>
<dbReference type="RefSeq" id="WP_073304561.1">
    <property type="nucleotide sequence ID" value="NZ_FRAW01000016.1"/>
</dbReference>
<gene>
    <name evidence="1" type="ORF">SAMN05720469_11642</name>
</gene>
<keyword evidence="2" id="KW-1185">Reference proteome</keyword>
<reference evidence="2" key="1">
    <citation type="submission" date="2016-11" db="EMBL/GenBank/DDBJ databases">
        <authorList>
            <person name="Varghese N."/>
            <person name="Submissions S."/>
        </authorList>
    </citation>
    <scope>NUCLEOTIDE SEQUENCE [LARGE SCALE GENOMIC DNA]</scope>
    <source>
        <strain evidence="2">UWOS</strain>
    </source>
</reference>
<name>A0A1M6V1J8_9BACT</name>
<protein>
    <submittedName>
        <fullName evidence="1">Trypsin-like peptidase domain-containing protein</fullName>
    </submittedName>
</protein>
<dbReference type="PANTHER" id="PTHR43019:SF62">
    <property type="entry name" value="SERINE ENDOPROTEASE DEGS"/>
    <property type="match status" value="1"/>
</dbReference>
<evidence type="ECO:0000313" key="2">
    <source>
        <dbReference type="Proteomes" id="UP000184275"/>
    </source>
</evidence>
<dbReference type="InterPro" id="IPR009003">
    <property type="entry name" value="Peptidase_S1_PA"/>
</dbReference>